<keyword evidence="2" id="KW-1185">Reference proteome</keyword>
<evidence type="ECO:0000313" key="2">
    <source>
        <dbReference type="Proteomes" id="UP000789831"/>
    </source>
</evidence>
<accession>A0A9N9CK68</accession>
<protein>
    <submittedName>
        <fullName evidence="1">6335_t:CDS:1</fullName>
    </submittedName>
</protein>
<sequence>MFIKKTTLFAFFVSFSFVALLATLPATSSNLQLRQNEIFVAEFTKNEESIVTGRVTFVAENPCKVTIKFYEGFTEPEPNNYQFFLNNQDISTQAIQNLIINPPETYTTEFEIDKTLCEKLDGKPFVIKHKNDQIGKATIVSVE</sequence>
<dbReference type="OrthoDB" id="2345970at2759"/>
<dbReference type="Proteomes" id="UP000789831">
    <property type="component" value="Unassembled WGS sequence"/>
</dbReference>
<reference evidence="1" key="1">
    <citation type="submission" date="2021-06" db="EMBL/GenBank/DDBJ databases">
        <authorList>
            <person name="Kallberg Y."/>
            <person name="Tangrot J."/>
            <person name="Rosling A."/>
        </authorList>
    </citation>
    <scope>NUCLEOTIDE SEQUENCE</scope>
    <source>
        <strain evidence="1">MT106</strain>
    </source>
</reference>
<organism evidence="1 2">
    <name type="scientific">Ambispora gerdemannii</name>
    <dbReference type="NCBI Taxonomy" id="144530"/>
    <lineage>
        <taxon>Eukaryota</taxon>
        <taxon>Fungi</taxon>
        <taxon>Fungi incertae sedis</taxon>
        <taxon>Mucoromycota</taxon>
        <taxon>Glomeromycotina</taxon>
        <taxon>Glomeromycetes</taxon>
        <taxon>Archaeosporales</taxon>
        <taxon>Ambisporaceae</taxon>
        <taxon>Ambispora</taxon>
    </lineage>
</organism>
<comment type="caution">
    <text evidence="1">The sequence shown here is derived from an EMBL/GenBank/DDBJ whole genome shotgun (WGS) entry which is preliminary data.</text>
</comment>
<evidence type="ECO:0000313" key="1">
    <source>
        <dbReference type="EMBL" id="CAG8602893.1"/>
    </source>
</evidence>
<dbReference type="EMBL" id="CAJVPL010002204">
    <property type="protein sequence ID" value="CAG8602893.1"/>
    <property type="molecule type" value="Genomic_DNA"/>
</dbReference>
<name>A0A9N9CK68_9GLOM</name>
<proteinExistence type="predicted"/>
<dbReference type="AlphaFoldDB" id="A0A9N9CK68"/>
<gene>
    <name evidence="1" type="ORF">AGERDE_LOCUS9192</name>
</gene>